<dbReference type="Proteomes" id="UP001634393">
    <property type="component" value="Unassembled WGS sequence"/>
</dbReference>
<proteinExistence type="predicted"/>
<organism evidence="5 6">
    <name type="scientific">Penstemon smallii</name>
    <dbReference type="NCBI Taxonomy" id="265156"/>
    <lineage>
        <taxon>Eukaryota</taxon>
        <taxon>Viridiplantae</taxon>
        <taxon>Streptophyta</taxon>
        <taxon>Embryophyta</taxon>
        <taxon>Tracheophyta</taxon>
        <taxon>Spermatophyta</taxon>
        <taxon>Magnoliopsida</taxon>
        <taxon>eudicotyledons</taxon>
        <taxon>Gunneridae</taxon>
        <taxon>Pentapetalae</taxon>
        <taxon>asterids</taxon>
        <taxon>lamiids</taxon>
        <taxon>Lamiales</taxon>
        <taxon>Plantaginaceae</taxon>
        <taxon>Cheloneae</taxon>
        <taxon>Penstemon</taxon>
    </lineage>
</organism>
<dbReference type="EMBL" id="JBJXBP010000001">
    <property type="protein sequence ID" value="KAL3849836.1"/>
    <property type="molecule type" value="Genomic_DNA"/>
</dbReference>
<dbReference type="SUPFAM" id="SSF53098">
    <property type="entry name" value="Ribonuclease H-like"/>
    <property type="match status" value="1"/>
</dbReference>
<dbReference type="InterPro" id="IPR013087">
    <property type="entry name" value="Znf_C2H2_type"/>
</dbReference>
<keyword evidence="3" id="KW-0863">Zinc-finger</keyword>
<dbReference type="Gene3D" id="3.30.420.10">
    <property type="entry name" value="Ribonuclease H-like superfamily/Ribonuclease H"/>
    <property type="match status" value="1"/>
</dbReference>
<name>A0ABD3ULK2_9LAMI</name>
<dbReference type="GO" id="GO:0008270">
    <property type="term" value="F:zinc ion binding"/>
    <property type="evidence" value="ECO:0007669"/>
    <property type="project" value="UniProtKB-KW"/>
</dbReference>
<keyword evidence="3" id="KW-0479">Metal-binding</keyword>
<comment type="caution">
    <text evidence="5">The sequence shown here is derived from an EMBL/GenBank/DDBJ whole genome shotgun (WGS) entry which is preliminary data.</text>
</comment>
<dbReference type="PROSITE" id="PS50157">
    <property type="entry name" value="ZINC_FINGER_C2H2_2"/>
    <property type="match status" value="1"/>
</dbReference>
<evidence type="ECO:0000313" key="6">
    <source>
        <dbReference type="Proteomes" id="UP001634393"/>
    </source>
</evidence>
<reference evidence="5 6" key="1">
    <citation type="submission" date="2024-12" db="EMBL/GenBank/DDBJ databases">
        <title>The unique morphological basis and parallel evolutionary history of personate flowers in Penstemon.</title>
        <authorList>
            <person name="Depatie T.H."/>
            <person name="Wessinger C.A."/>
        </authorList>
    </citation>
    <scope>NUCLEOTIDE SEQUENCE [LARGE SCALE GENOMIC DNA]</scope>
    <source>
        <strain evidence="5">WTNN_2</strain>
        <tissue evidence="5">Leaf</tissue>
    </source>
</reference>
<evidence type="ECO:0000313" key="5">
    <source>
        <dbReference type="EMBL" id="KAL3849836.1"/>
    </source>
</evidence>
<dbReference type="PANTHER" id="PTHR12801">
    <property type="entry name" value="RNA EXONUCLEASE REXO1 / RECO3 FAMILY MEMBER-RELATED"/>
    <property type="match status" value="1"/>
</dbReference>
<keyword evidence="2" id="KW-0378">Hydrolase</keyword>
<dbReference type="GO" id="GO:0016787">
    <property type="term" value="F:hydrolase activity"/>
    <property type="evidence" value="ECO:0007669"/>
    <property type="project" value="UniProtKB-KW"/>
</dbReference>
<dbReference type="PANTHER" id="PTHR12801:SF123">
    <property type="entry name" value="RNA EXONUCLEASE 4"/>
    <property type="match status" value="1"/>
</dbReference>
<dbReference type="GO" id="GO:0004518">
    <property type="term" value="F:nuclease activity"/>
    <property type="evidence" value="ECO:0007669"/>
    <property type="project" value="UniProtKB-KW"/>
</dbReference>
<accession>A0ABD3ULK2</accession>
<dbReference type="InterPro" id="IPR012337">
    <property type="entry name" value="RNaseH-like_sf"/>
</dbReference>
<evidence type="ECO:0000259" key="4">
    <source>
        <dbReference type="PROSITE" id="PS50157"/>
    </source>
</evidence>
<keyword evidence="3" id="KW-0862">Zinc</keyword>
<gene>
    <name evidence="5" type="ORF">ACJIZ3_011718</name>
</gene>
<evidence type="ECO:0000256" key="2">
    <source>
        <dbReference type="ARBA" id="ARBA00022801"/>
    </source>
</evidence>
<dbReference type="AlphaFoldDB" id="A0ABD3ULK2"/>
<keyword evidence="1" id="KW-0540">Nuclease</keyword>
<keyword evidence="6" id="KW-1185">Reference proteome</keyword>
<protein>
    <recommendedName>
        <fullName evidence="4">C2H2-type domain-containing protein</fullName>
    </recommendedName>
</protein>
<dbReference type="InterPro" id="IPR036397">
    <property type="entry name" value="RNaseH_sf"/>
</dbReference>
<dbReference type="Gene3D" id="3.30.160.60">
    <property type="entry name" value="Classic Zinc Finger"/>
    <property type="match status" value="1"/>
</dbReference>
<evidence type="ECO:0000256" key="3">
    <source>
        <dbReference type="PROSITE-ProRule" id="PRU00042"/>
    </source>
</evidence>
<dbReference type="InterPro" id="IPR047021">
    <property type="entry name" value="REXO1/3/4-like"/>
</dbReference>
<evidence type="ECO:0000256" key="1">
    <source>
        <dbReference type="ARBA" id="ARBA00022722"/>
    </source>
</evidence>
<dbReference type="PROSITE" id="PS00028">
    <property type="entry name" value="ZINC_FINGER_C2H2_1"/>
    <property type="match status" value="1"/>
</dbReference>
<sequence>MEFDNDPPKTLVTTTTRHKCAACFKQYKIKEHLLAHMKSSYHSVHQPKCGVCDKYCKSFESLREHIAGRLAKGNCSEIFAERGCKFCMRILDSALLLSEHQEICCLPAPTPLEILMPSLESQIYNPPPENIENGNGNHREAIAIDCAMVGGGSDGTLDLCVKVCLVDEDENPIFHTYVLPQISVTNYRYEITGITEDHLIDAMPLKEVQHKILQILYNGESIGRLRLHGGRGRVLVGHGLEHDLSCLRMNYPDHMLR</sequence>
<feature type="domain" description="C2H2-type" evidence="4">
    <location>
        <begin position="18"/>
        <end position="47"/>
    </location>
</feature>